<keyword evidence="7 12" id="KW-0653">Protein transport</keyword>
<feature type="repeat" description="ANK" evidence="11">
    <location>
        <begin position="298"/>
        <end position="330"/>
    </location>
</feature>
<evidence type="ECO:0000256" key="5">
    <source>
        <dbReference type="ARBA" id="ARBA00022824"/>
    </source>
</evidence>
<comment type="similarity">
    <text evidence="2 12">Belongs to the ERD2 family.</text>
</comment>
<evidence type="ECO:0000256" key="6">
    <source>
        <dbReference type="ARBA" id="ARBA00022892"/>
    </source>
</evidence>
<feature type="transmembrane region" description="Helical" evidence="12">
    <location>
        <begin position="150"/>
        <end position="168"/>
    </location>
</feature>
<dbReference type="PANTHER" id="PTHR10585">
    <property type="entry name" value="ER LUMEN PROTEIN RETAINING RECEPTOR"/>
    <property type="match status" value="1"/>
</dbReference>
<proteinExistence type="inferred from homology"/>
<dbReference type="InterPro" id="IPR002110">
    <property type="entry name" value="Ankyrin_rpt"/>
</dbReference>
<name>A0AA35TBW1_GEOBA</name>
<keyword evidence="11" id="KW-0040">ANK repeat</keyword>
<dbReference type="InterPro" id="IPR036770">
    <property type="entry name" value="Ankyrin_rpt-contain_sf"/>
</dbReference>
<dbReference type="EMBL" id="CASHTH010003476">
    <property type="protein sequence ID" value="CAI8045470.1"/>
    <property type="molecule type" value="Genomic_DNA"/>
</dbReference>
<dbReference type="PROSITE" id="PS00952">
    <property type="entry name" value="ER_LUMEN_RECEPTOR_2"/>
    <property type="match status" value="1"/>
</dbReference>
<dbReference type="AlphaFoldDB" id="A0AA35TBW1"/>
<dbReference type="Pfam" id="PF12796">
    <property type="entry name" value="Ank_2"/>
    <property type="match status" value="2"/>
</dbReference>
<dbReference type="PROSITE" id="PS00951">
    <property type="entry name" value="ER_LUMEN_RECEPTOR_1"/>
    <property type="match status" value="1"/>
</dbReference>
<dbReference type="InterPro" id="IPR000133">
    <property type="entry name" value="ER_ret_rcpt"/>
</dbReference>
<evidence type="ECO:0000256" key="8">
    <source>
        <dbReference type="ARBA" id="ARBA00022989"/>
    </source>
</evidence>
<feature type="repeat" description="ANK" evidence="11">
    <location>
        <begin position="398"/>
        <end position="430"/>
    </location>
</feature>
<keyword evidence="5 12" id="KW-0256">Endoplasmic reticulum</keyword>
<keyword evidence="8 12" id="KW-1133">Transmembrane helix</keyword>
<keyword evidence="6" id="KW-0931">ER-Golgi transport</keyword>
<dbReference type="GO" id="GO:0015031">
    <property type="term" value="P:protein transport"/>
    <property type="evidence" value="ECO:0007669"/>
    <property type="project" value="UniProtKB-KW"/>
</dbReference>
<evidence type="ECO:0000256" key="1">
    <source>
        <dbReference type="ARBA" id="ARBA00004477"/>
    </source>
</evidence>
<evidence type="ECO:0000256" key="9">
    <source>
        <dbReference type="ARBA" id="ARBA00023136"/>
    </source>
</evidence>
<dbReference type="PROSITE" id="PS50088">
    <property type="entry name" value="ANK_REPEAT"/>
    <property type="match status" value="6"/>
</dbReference>
<evidence type="ECO:0000256" key="2">
    <source>
        <dbReference type="ARBA" id="ARBA00010120"/>
    </source>
</evidence>
<dbReference type="Pfam" id="PF00810">
    <property type="entry name" value="ER_lumen_recept"/>
    <property type="match status" value="1"/>
</dbReference>
<evidence type="ECO:0000256" key="10">
    <source>
        <dbReference type="ARBA" id="ARBA00023170"/>
    </source>
</evidence>
<evidence type="ECO:0000256" key="3">
    <source>
        <dbReference type="ARBA" id="ARBA00022448"/>
    </source>
</evidence>
<keyword evidence="14" id="KW-1185">Reference proteome</keyword>
<evidence type="ECO:0000256" key="4">
    <source>
        <dbReference type="ARBA" id="ARBA00022692"/>
    </source>
</evidence>
<dbReference type="GO" id="GO:0005789">
    <property type="term" value="C:endoplasmic reticulum membrane"/>
    <property type="evidence" value="ECO:0007669"/>
    <property type="project" value="UniProtKB-SubCell"/>
</dbReference>
<dbReference type="Proteomes" id="UP001174909">
    <property type="component" value="Unassembled WGS sequence"/>
</dbReference>
<feature type="repeat" description="ANK" evidence="11">
    <location>
        <begin position="265"/>
        <end position="297"/>
    </location>
</feature>
<dbReference type="GO" id="GO:0046923">
    <property type="term" value="F:ER retention sequence binding"/>
    <property type="evidence" value="ECO:0007669"/>
    <property type="project" value="InterPro"/>
</dbReference>
<dbReference type="SUPFAM" id="SSF48403">
    <property type="entry name" value="Ankyrin repeat"/>
    <property type="match status" value="1"/>
</dbReference>
<comment type="caution">
    <text evidence="12">Lacks conserved residue(s) required for the propagation of feature annotation.</text>
</comment>
<reference evidence="13" key="1">
    <citation type="submission" date="2023-03" db="EMBL/GenBank/DDBJ databases">
        <authorList>
            <person name="Steffen K."/>
            <person name="Cardenas P."/>
        </authorList>
    </citation>
    <scope>NUCLEOTIDE SEQUENCE</scope>
</reference>
<dbReference type="Gene3D" id="1.25.40.20">
    <property type="entry name" value="Ankyrin repeat-containing domain"/>
    <property type="match status" value="2"/>
</dbReference>
<dbReference type="PRINTS" id="PR00660">
    <property type="entry name" value="ERLUMENR"/>
</dbReference>
<accession>A0AA35TBW1</accession>
<feature type="transmembrane region" description="Helical" evidence="12">
    <location>
        <begin position="92"/>
        <end position="109"/>
    </location>
</feature>
<comment type="caution">
    <text evidence="13">The sequence shown here is derived from an EMBL/GenBank/DDBJ whole genome shotgun (WGS) entry which is preliminary data.</text>
</comment>
<protein>
    <recommendedName>
        <fullName evidence="12">ER lumen protein-retaining receptor</fullName>
    </recommendedName>
</protein>
<dbReference type="Pfam" id="PF00023">
    <property type="entry name" value="Ank"/>
    <property type="match status" value="1"/>
</dbReference>
<feature type="transmembrane region" description="Helical" evidence="12">
    <location>
        <begin position="62"/>
        <end position="80"/>
    </location>
</feature>
<evidence type="ECO:0000256" key="12">
    <source>
        <dbReference type="RuleBase" id="RU000634"/>
    </source>
</evidence>
<keyword evidence="3 12" id="KW-0813">Transport</keyword>
<dbReference type="GO" id="GO:0016192">
    <property type="term" value="P:vesicle-mediated transport"/>
    <property type="evidence" value="ECO:0007669"/>
    <property type="project" value="UniProtKB-KW"/>
</dbReference>
<gene>
    <name evidence="13" type="ORF">GBAR_LOCUS25157</name>
</gene>
<evidence type="ECO:0000256" key="11">
    <source>
        <dbReference type="PROSITE-ProRule" id="PRU00023"/>
    </source>
</evidence>
<evidence type="ECO:0000313" key="13">
    <source>
        <dbReference type="EMBL" id="CAI8045470.1"/>
    </source>
</evidence>
<comment type="subcellular location">
    <subcellularLocation>
        <location evidence="1 12">Endoplasmic reticulum membrane</location>
        <topology evidence="1 12">Multi-pass membrane protein</topology>
    </subcellularLocation>
</comment>
<evidence type="ECO:0000256" key="7">
    <source>
        <dbReference type="ARBA" id="ARBA00022927"/>
    </source>
</evidence>
<sequence length="551" mass="60890">MNFFRLIGDLSHLLAIILLLAKIWKTRSCAGISGKSQVLFGLVFITRYLDLATNFVSVYNTVMKVVFLLSILATCYLIFFKFRATYDSNHDAFRAEFLVIPTAGLAVLVNHEFSVLEILWTFSIYLESVAIMPQLYMISKTGEAETITSHYLFALGLYRGLYIVNWVYRYYTEGFYDLIAIVAGCVQTALYCDFFYLYITKAVLYDGSEDLDEARNSLALEIMGSLHSHPRVVSWAAQDGRVEDLVYHLQKGGKNALKPSALSPKQRAPIHLAAIGGHSQCVKVLFDAGSPLEVSDKEGHTALHLAVSNQHYRTVQVLLSLGAKPNSKTRFNVTPLHLATSVGNTPCVELLLSHGALVNCQESWGQTPLAITTLQGRLVTMRALLSHGADSEIRDYQHEQTPLHIACASKDEARVLVLLDAGCEVQATDGQGHSPLGVALLNRFYRAVPLLVEYGARLNGTERASAGLPLLNHLDNLTTGTPLSLSRQCRVVVRQAIGPTNLANFDLSTLNLLPHVLVYLHAILEVCEESGEVKRRAVEGVTVVRPMMVDR</sequence>
<organism evidence="13 14">
    <name type="scientific">Geodia barretti</name>
    <name type="common">Barrett's horny sponge</name>
    <dbReference type="NCBI Taxonomy" id="519541"/>
    <lineage>
        <taxon>Eukaryota</taxon>
        <taxon>Metazoa</taxon>
        <taxon>Porifera</taxon>
        <taxon>Demospongiae</taxon>
        <taxon>Heteroscleromorpha</taxon>
        <taxon>Tetractinellida</taxon>
        <taxon>Astrophorina</taxon>
        <taxon>Geodiidae</taxon>
        <taxon>Geodia</taxon>
    </lineage>
</organism>
<dbReference type="SMART" id="SM00248">
    <property type="entry name" value="ANK"/>
    <property type="match status" value="6"/>
</dbReference>
<feature type="transmembrane region" description="Helical" evidence="12">
    <location>
        <begin position="174"/>
        <end position="199"/>
    </location>
</feature>
<dbReference type="GO" id="GO:0006621">
    <property type="term" value="P:protein retention in ER lumen"/>
    <property type="evidence" value="ECO:0007669"/>
    <property type="project" value="InterPro"/>
</dbReference>
<keyword evidence="9 12" id="KW-0472">Membrane</keyword>
<feature type="repeat" description="ANK" evidence="11">
    <location>
        <begin position="431"/>
        <end position="463"/>
    </location>
</feature>
<feature type="repeat" description="ANK" evidence="11">
    <location>
        <begin position="331"/>
        <end position="363"/>
    </location>
</feature>
<keyword evidence="4 12" id="KW-0812">Transmembrane</keyword>
<evidence type="ECO:0000313" key="14">
    <source>
        <dbReference type="Proteomes" id="UP001174909"/>
    </source>
</evidence>
<dbReference type="PROSITE" id="PS50297">
    <property type="entry name" value="ANK_REP_REGION"/>
    <property type="match status" value="5"/>
</dbReference>
<keyword evidence="10 12" id="KW-0675">Receptor</keyword>
<feature type="repeat" description="ANK" evidence="11">
    <location>
        <begin position="364"/>
        <end position="396"/>
    </location>
</feature>